<keyword evidence="2" id="KW-0805">Transcription regulation</keyword>
<evidence type="ECO:0000259" key="6">
    <source>
        <dbReference type="Pfam" id="PF08281"/>
    </source>
</evidence>
<accession>A0A7L7L9J7</accession>
<dbReference type="PANTHER" id="PTHR43133">
    <property type="entry name" value="RNA POLYMERASE ECF-TYPE SIGMA FACTO"/>
    <property type="match status" value="1"/>
</dbReference>
<feature type="domain" description="RNA polymerase sigma factor 70 region 4 type 2" evidence="6">
    <location>
        <begin position="162"/>
        <end position="211"/>
    </location>
</feature>
<dbReference type="PANTHER" id="PTHR43133:SF46">
    <property type="entry name" value="RNA POLYMERASE SIGMA-70 FACTOR ECF SUBFAMILY"/>
    <property type="match status" value="1"/>
</dbReference>
<keyword evidence="3" id="KW-0731">Sigma factor</keyword>
<comment type="similarity">
    <text evidence="1">Belongs to the sigma-70 factor family. ECF subfamily.</text>
</comment>
<evidence type="ECO:0000313" key="8">
    <source>
        <dbReference type="Proteomes" id="UP000514509"/>
    </source>
</evidence>
<dbReference type="InterPro" id="IPR036388">
    <property type="entry name" value="WH-like_DNA-bd_sf"/>
</dbReference>
<dbReference type="InterPro" id="IPR007627">
    <property type="entry name" value="RNA_pol_sigma70_r2"/>
</dbReference>
<keyword evidence="4" id="KW-0804">Transcription</keyword>
<dbReference type="Pfam" id="PF08281">
    <property type="entry name" value="Sigma70_r4_2"/>
    <property type="match status" value="1"/>
</dbReference>
<evidence type="ECO:0000256" key="3">
    <source>
        <dbReference type="ARBA" id="ARBA00023082"/>
    </source>
</evidence>
<keyword evidence="8" id="KW-1185">Reference proteome</keyword>
<feature type="domain" description="RNA polymerase sigma-70 region 2" evidence="5">
    <location>
        <begin position="61"/>
        <end position="126"/>
    </location>
</feature>
<evidence type="ECO:0000256" key="1">
    <source>
        <dbReference type="ARBA" id="ARBA00010641"/>
    </source>
</evidence>
<dbReference type="Proteomes" id="UP000514509">
    <property type="component" value="Chromosome"/>
</dbReference>
<dbReference type="EMBL" id="CP055153">
    <property type="protein sequence ID" value="QMU29059.1"/>
    <property type="molecule type" value="Genomic_DNA"/>
</dbReference>
<dbReference type="CDD" id="cd06171">
    <property type="entry name" value="Sigma70_r4"/>
    <property type="match status" value="1"/>
</dbReference>
<sequence>MQLKANFDHWEEVMKPAGFNNLMDSNALEAANSAGTLTLPNQIQIWVDFKNGDKKALSFIYQATVKSLFNYGQKFIPDKEIVADLIQDLFVELWNQRERLSNTTSIKYFLLKSLRYKIFRYLKRNKDVFIKNGISDDYNFELVFSHEHKLIEDGFAEEQKKKLALALTKLSKRQKEAIYLRYYNNLSYPEIASLMLLSEQSSYNLISKALKVLHKHLLHYAYLFFLIYCFC</sequence>
<dbReference type="InterPro" id="IPR013325">
    <property type="entry name" value="RNA_pol_sigma_r2"/>
</dbReference>
<evidence type="ECO:0000256" key="2">
    <source>
        <dbReference type="ARBA" id="ARBA00023015"/>
    </source>
</evidence>
<dbReference type="InterPro" id="IPR013249">
    <property type="entry name" value="RNA_pol_sigma70_r4_t2"/>
</dbReference>
<reference evidence="7 8" key="1">
    <citation type="submission" date="2020-08" db="EMBL/GenBank/DDBJ databases">
        <title>Adhaeribacter dokdonensis sp. nov., isolated from the rhizosphere of Elymus tsukushiensis, a plant native to the Dokdo Islands, Republic of Korea.</title>
        <authorList>
            <person name="Ghim S.Y."/>
        </authorList>
    </citation>
    <scope>NUCLEOTIDE SEQUENCE [LARGE SCALE GENOMIC DNA]</scope>
    <source>
        <strain evidence="7 8">KUDC8001</strain>
    </source>
</reference>
<dbReference type="Gene3D" id="1.10.1740.10">
    <property type="match status" value="1"/>
</dbReference>
<dbReference type="SUPFAM" id="SSF88946">
    <property type="entry name" value="Sigma2 domain of RNA polymerase sigma factors"/>
    <property type="match status" value="1"/>
</dbReference>
<dbReference type="GO" id="GO:0003677">
    <property type="term" value="F:DNA binding"/>
    <property type="evidence" value="ECO:0007669"/>
    <property type="project" value="InterPro"/>
</dbReference>
<dbReference type="GO" id="GO:0016987">
    <property type="term" value="F:sigma factor activity"/>
    <property type="evidence" value="ECO:0007669"/>
    <property type="project" value="UniProtKB-KW"/>
</dbReference>
<dbReference type="AlphaFoldDB" id="A0A7L7L9J7"/>
<organism evidence="7 8">
    <name type="scientific">Adhaeribacter radiodurans</name>
    <dbReference type="NCBI Taxonomy" id="2745197"/>
    <lineage>
        <taxon>Bacteria</taxon>
        <taxon>Pseudomonadati</taxon>
        <taxon>Bacteroidota</taxon>
        <taxon>Cytophagia</taxon>
        <taxon>Cytophagales</taxon>
        <taxon>Hymenobacteraceae</taxon>
        <taxon>Adhaeribacter</taxon>
    </lineage>
</organism>
<dbReference type="InterPro" id="IPR014284">
    <property type="entry name" value="RNA_pol_sigma-70_dom"/>
</dbReference>
<dbReference type="Pfam" id="PF04542">
    <property type="entry name" value="Sigma70_r2"/>
    <property type="match status" value="1"/>
</dbReference>
<dbReference type="RefSeq" id="WP_182411518.1">
    <property type="nucleotide sequence ID" value="NZ_CP055153.1"/>
</dbReference>
<dbReference type="Gene3D" id="1.10.10.10">
    <property type="entry name" value="Winged helix-like DNA-binding domain superfamily/Winged helix DNA-binding domain"/>
    <property type="match status" value="1"/>
</dbReference>
<dbReference type="GO" id="GO:0006352">
    <property type="term" value="P:DNA-templated transcription initiation"/>
    <property type="evidence" value="ECO:0007669"/>
    <property type="project" value="InterPro"/>
</dbReference>
<dbReference type="SUPFAM" id="SSF88659">
    <property type="entry name" value="Sigma3 and sigma4 domains of RNA polymerase sigma factors"/>
    <property type="match status" value="1"/>
</dbReference>
<name>A0A7L7L9J7_9BACT</name>
<dbReference type="NCBIfam" id="TIGR02937">
    <property type="entry name" value="sigma70-ECF"/>
    <property type="match status" value="1"/>
</dbReference>
<proteinExistence type="inferred from homology"/>
<gene>
    <name evidence="7" type="ORF">HUW48_13865</name>
</gene>
<dbReference type="InterPro" id="IPR039425">
    <property type="entry name" value="RNA_pol_sigma-70-like"/>
</dbReference>
<protein>
    <submittedName>
        <fullName evidence="7">Sigma-70 family RNA polymerase sigma factor</fullName>
    </submittedName>
</protein>
<evidence type="ECO:0000259" key="5">
    <source>
        <dbReference type="Pfam" id="PF04542"/>
    </source>
</evidence>
<dbReference type="KEGG" id="add:HUW48_13865"/>
<evidence type="ECO:0000313" key="7">
    <source>
        <dbReference type="EMBL" id="QMU29059.1"/>
    </source>
</evidence>
<dbReference type="InterPro" id="IPR013324">
    <property type="entry name" value="RNA_pol_sigma_r3/r4-like"/>
</dbReference>
<evidence type="ECO:0000256" key="4">
    <source>
        <dbReference type="ARBA" id="ARBA00023163"/>
    </source>
</evidence>